<dbReference type="InterPro" id="IPR036864">
    <property type="entry name" value="Zn2-C6_fun-type_DNA-bd_sf"/>
</dbReference>
<feature type="domain" description="Zn(2)-C6 fungal-type" evidence="8">
    <location>
        <begin position="28"/>
        <end position="75"/>
    </location>
</feature>
<dbReference type="Pfam" id="PF04082">
    <property type="entry name" value="Fungal_trans"/>
    <property type="match status" value="1"/>
</dbReference>
<keyword evidence="5" id="KW-0804">Transcription</keyword>
<sequence length="403" mass="45543">MPSRIVDGYEMNVAHRGSRFTLVEKSAGRPRTACYRCSALKVGPVRCTGERPSCHRCTRLHRRCIWTKDDSGLSRRDDASLSPGSREANKAIDESTSGTFGIPSSLLPKLVDLYFAHVDNASLLLHRPSFVQSLSTGSVTKHVVLSVCALAYNTLLDEGFARGWAEEAGRLAFSQVENPTEDNLVTFLNLTLFWYSQGQWQRMIVYEGNAACTSRVLGLGTSQSLAQNPSFSAELSRRRFWACFLINQFGNEAARCPKMNLADFEGIMLPCNEEDFEQEKFPPRHMHPGNREHQHRESYFAETSACQIAQDDRTDIHIKLLHIQELDKKLATWRPVPKEHRTRDFFKYLVSSDHERPALVNRTPLLFESSGSRSMRLLSNGIRADRPCSCSPDFINLPEMGIL</sequence>
<reference evidence="9 10" key="1">
    <citation type="submission" date="2016-01" db="EMBL/GenBank/DDBJ databases">
        <title>Biosynthesis of antibiotic leucinostatins and their inhibition on Phytophthora in bio-control Purpureocillium lilacinum.</title>
        <authorList>
            <person name="Wang G."/>
            <person name="Liu Z."/>
            <person name="Lin R."/>
            <person name="Li E."/>
            <person name="Mao Z."/>
            <person name="Ling J."/>
            <person name="Yin W."/>
            <person name="Xie B."/>
        </authorList>
    </citation>
    <scope>NUCLEOTIDE SEQUENCE [LARGE SCALE GENOMIC DNA]</scope>
    <source>
        <strain evidence="9">PLBJ-1</strain>
    </source>
</reference>
<dbReference type="GO" id="GO:0005634">
    <property type="term" value="C:nucleus"/>
    <property type="evidence" value="ECO:0007669"/>
    <property type="project" value="UniProtKB-SubCell"/>
</dbReference>
<comment type="caution">
    <text evidence="9">The sequence shown here is derived from an EMBL/GenBank/DDBJ whole genome shotgun (WGS) entry which is preliminary data.</text>
</comment>
<organism evidence="9 10">
    <name type="scientific">Purpureocillium lilacinum</name>
    <name type="common">Paecilomyces lilacinus</name>
    <dbReference type="NCBI Taxonomy" id="33203"/>
    <lineage>
        <taxon>Eukaryota</taxon>
        <taxon>Fungi</taxon>
        <taxon>Dikarya</taxon>
        <taxon>Ascomycota</taxon>
        <taxon>Pezizomycotina</taxon>
        <taxon>Sordariomycetes</taxon>
        <taxon>Hypocreomycetidae</taxon>
        <taxon>Hypocreales</taxon>
        <taxon>Ophiocordycipitaceae</taxon>
        <taxon>Purpureocillium</taxon>
    </lineage>
</organism>
<comment type="subcellular location">
    <subcellularLocation>
        <location evidence="1">Nucleus</location>
    </subcellularLocation>
</comment>
<evidence type="ECO:0000259" key="8">
    <source>
        <dbReference type="SMART" id="SM00066"/>
    </source>
</evidence>
<evidence type="ECO:0000256" key="7">
    <source>
        <dbReference type="SAM" id="MobiDB-lite"/>
    </source>
</evidence>
<dbReference type="InterPro" id="IPR007219">
    <property type="entry name" value="XnlR_reg_dom"/>
</dbReference>
<dbReference type="SMART" id="SM00066">
    <property type="entry name" value="GAL4"/>
    <property type="match status" value="1"/>
</dbReference>
<feature type="region of interest" description="Disordered" evidence="7">
    <location>
        <begin position="71"/>
        <end position="92"/>
    </location>
</feature>
<proteinExistence type="predicted"/>
<dbReference type="SUPFAM" id="SSF57701">
    <property type="entry name" value="Zn2/Cys6 DNA-binding domain"/>
    <property type="match status" value="1"/>
</dbReference>
<evidence type="ECO:0000256" key="4">
    <source>
        <dbReference type="ARBA" id="ARBA00023026"/>
    </source>
</evidence>
<evidence type="ECO:0000313" key="10">
    <source>
        <dbReference type="Proteomes" id="UP000078240"/>
    </source>
</evidence>
<dbReference type="CDD" id="cd12148">
    <property type="entry name" value="fungal_TF_MHR"/>
    <property type="match status" value="1"/>
</dbReference>
<dbReference type="Gene3D" id="4.10.240.10">
    <property type="entry name" value="Zn(2)-C6 fungal-type DNA-binding domain"/>
    <property type="match status" value="1"/>
</dbReference>
<accession>A0A179GWI6</accession>
<protein>
    <submittedName>
        <fullName evidence="9">Fungal specific transcription factor domain-containing protein</fullName>
    </submittedName>
</protein>
<dbReference type="CDD" id="cd00067">
    <property type="entry name" value="GAL4"/>
    <property type="match status" value="1"/>
</dbReference>
<dbReference type="InterPro" id="IPR001138">
    <property type="entry name" value="Zn2Cys6_DnaBD"/>
</dbReference>
<dbReference type="GO" id="GO:0003677">
    <property type="term" value="F:DNA binding"/>
    <property type="evidence" value="ECO:0007669"/>
    <property type="project" value="InterPro"/>
</dbReference>
<gene>
    <name evidence="9" type="ORF">VFPBJ_04716</name>
</gene>
<evidence type="ECO:0000256" key="5">
    <source>
        <dbReference type="ARBA" id="ARBA00023163"/>
    </source>
</evidence>
<dbReference type="EMBL" id="LSBH01000003">
    <property type="protein sequence ID" value="OAQ82132.1"/>
    <property type="molecule type" value="Genomic_DNA"/>
</dbReference>
<keyword evidence="2" id="KW-0479">Metal-binding</keyword>
<keyword evidence="6" id="KW-0539">Nucleus</keyword>
<evidence type="ECO:0000256" key="6">
    <source>
        <dbReference type="ARBA" id="ARBA00023242"/>
    </source>
</evidence>
<dbReference type="GO" id="GO:0008270">
    <property type="term" value="F:zinc ion binding"/>
    <property type="evidence" value="ECO:0007669"/>
    <property type="project" value="InterPro"/>
</dbReference>
<keyword evidence="4" id="KW-0843">Virulence</keyword>
<dbReference type="PANTHER" id="PTHR47338:SF27">
    <property type="entry name" value="ZN(II)2CYS6 TRANSCRIPTION FACTOR (EUROFUNG)"/>
    <property type="match status" value="1"/>
</dbReference>
<dbReference type="PANTHER" id="PTHR47338">
    <property type="entry name" value="ZN(II)2CYS6 TRANSCRIPTION FACTOR (EUROFUNG)-RELATED"/>
    <property type="match status" value="1"/>
</dbReference>
<dbReference type="Proteomes" id="UP000078240">
    <property type="component" value="Unassembled WGS sequence"/>
</dbReference>
<dbReference type="InterPro" id="IPR050815">
    <property type="entry name" value="TF_fung"/>
</dbReference>
<evidence type="ECO:0000256" key="1">
    <source>
        <dbReference type="ARBA" id="ARBA00004123"/>
    </source>
</evidence>
<evidence type="ECO:0000256" key="2">
    <source>
        <dbReference type="ARBA" id="ARBA00022723"/>
    </source>
</evidence>
<dbReference type="AlphaFoldDB" id="A0A179GWI6"/>
<dbReference type="GO" id="GO:0006351">
    <property type="term" value="P:DNA-templated transcription"/>
    <property type="evidence" value="ECO:0007669"/>
    <property type="project" value="InterPro"/>
</dbReference>
<evidence type="ECO:0000313" key="9">
    <source>
        <dbReference type="EMBL" id="OAQ82132.1"/>
    </source>
</evidence>
<name>A0A179GWI6_PURLI</name>
<evidence type="ECO:0000256" key="3">
    <source>
        <dbReference type="ARBA" id="ARBA00023015"/>
    </source>
</evidence>
<keyword evidence="3" id="KW-0805">Transcription regulation</keyword>
<dbReference type="GO" id="GO:0000981">
    <property type="term" value="F:DNA-binding transcription factor activity, RNA polymerase II-specific"/>
    <property type="evidence" value="ECO:0007669"/>
    <property type="project" value="InterPro"/>
</dbReference>